<dbReference type="InterPro" id="IPR007230">
    <property type="entry name" value="Nup98_auto-Pept-S59_dom"/>
</dbReference>
<keyword evidence="9" id="KW-0539">Nucleus</keyword>
<evidence type="ECO:0000256" key="10">
    <source>
        <dbReference type="SAM" id="MobiDB-lite"/>
    </source>
</evidence>
<feature type="region of interest" description="Disordered" evidence="10">
    <location>
        <begin position="761"/>
        <end position="781"/>
    </location>
</feature>
<evidence type="ECO:0000256" key="9">
    <source>
        <dbReference type="ARBA" id="ARBA00023242"/>
    </source>
</evidence>
<evidence type="ECO:0000256" key="7">
    <source>
        <dbReference type="ARBA" id="ARBA00023010"/>
    </source>
</evidence>
<reference evidence="12 13" key="1">
    <citation type="journal article" date="2019" name="Sci. Rep.">
        <title>Comparative genomics of chytrid fungi reveal insights into the obligate biotrophic and pathogenic lifestyle of Synchytrium endobioticum.</title>
        <authorList>
            <person name="van de Vossenberg B.T.L.H."/>
            <person name="Warris S."/>
            <person name="Nguyen H.D.T."/>
            <person name="van Gent-Pelzer M.P.E."/>
            <person name="Joly D.L."/>
            <person name="van de Geest H.C."/>
            <person name="Bonants P.J.M."/>
            <person name="Smith D.S."/>
            <person name="Levesque C.A."/>
            <person name="van der Lee T.A.J."/>
        </authorList>
    </citation>
    <scope>NUCLEOTIDE SEQUENCE [LARGE SCALE GENOMIC DNA]</scope>
    <source>
        <strain evidence="12 13">CBS 675.73</strain>
    </source>
</reference>
<evidence type="ECO:0000256" key="3">
    <source>
        <dbReference type="ARBA" id="ARBA00022448"/>
    </source>
</evidence>
<keyword evidence="4" id="KW-0068">Autocatalytic cleavage</keyword>
<proteinExistence type="inferred from homology"/>
<keyword evidence="7" id="KW-0811">Translocation</keyword>
<evidence type="ECO:0000256" key="5">
    <source>
        <dbReference type="ARBA" id="ARBA00022816"/>
    </source>
</evidence>
<dbReference type="PANTHER" id="PTHR23198:SF6">
    <property type="entry name" value="NUCLEAR PORE COMPLEX PROTEIN NUP98-NUP96"/>
    <property type="match status" value="1"/>
</dbReference>
<dbReference type="PANTHER" id="PTHR23198">
    <property type="entry name" value="NUCLEOPORIN"/>
    <property type="match status" value="1"/>
</dbReference>
<keyword evidence="13" id="KW-1185">Reference proteome</keyword>
<dbReference type="GO" id="GO:0051028">
    <property type="term" value="P:mRNA transport"/>
    <property type="evidence" value="ECO:0007669"/>
    <property type="project" value="UniProtKB-KW"/>
</dbReference>
<feature type="region of interest" description="Disordered" evidence="10">
    <location>
        <begin position="1108"/>
        <end position="1188"/>
    </location>
</feature>
<feature type="compositionally biased region" description="Low complexity" evidence="10">
    <location>
        <begin position="657"/>
        <end position="667"/>
    </location>
</feature>
<feature type="domain" description="Peptidase S59" evidence="11">
    <location>
        <begin position="851"/>
        <end position="1001"/>
    </location>
</feature>
<feature type="compositionally biased region" description="Polar residues" evidence="10">
    <location>
        <begin position="609"/>
        <end position="619"/>
    </location>
</feature>
<dbReference type="InterPro" id="IPR025574">
    <property type="entry name" value="Nucleoporin_FG_rpt"/>
</dbReference>
<gene>
    <name evidence="12" type="ORF">CcCBS67573_g01206</name>
</gene>
<sequence length="2147" mass="224241">MFGGFGAANNNNAGAFGQQPQGQQQQQGGLFGAAPAAGTGGFGGFGAQPQQNAFGQPQQQPQQGGFGSFGLNTNTGATSQFGSAARPAFGQAQSATTAAPSMFGQPQQQQTSFGFGAQQNQQTGGLFGAAASSTPQNAFGAAPTSSFGFGAPAAGAANATTPSFGAPGQTTPTNNFGTGNPAYAVTQERESSTGLNAGAVSNFLAITAMPNYKNWSFEELRVQDYMMGKKFSSTAPGMGGASGAFGAPANTGFGAASNTGFGGSTLGGGGGLFGSSQPAQSSTGFGFGAAAAPSSTGLFGAPAAAAPSMFGAAAPTGFGAPAAASTGFGAASTGGFGQPATGGAFSFGGAANTAPKTGFGFGSAATTPSAFGAAPTTSGFGQATTNAFGQQQQTTGAFGAAAPTSGGLFGAKSNTTSPFGGGATTGFGATTGAFGTPAPAAGAFGQQAATTGGLFGQNQSAAQTNPFGMGGGTTTPAAGGGLFGSTAPASGGGFGSSLGGGFGATPGKPATGGLFGQTTSNTGAFGGFGQTAAPATGGGLFGGGSSFGATATPAPAATGGLFGGGFGQATLGGGAGAFSLGGNQQQQQPQQSSMFGGSALGGGGLFGGQSTNSSMPFNSQQQQQQQQQPTMQASINKNPYGNNPLFSSSAAKPNTNASASQSSGAAPALFPATEEKKQAVLPHYKMTPKSASKIKLRGFTPSRIPGDFFGGIGSGSVDSKGAAATGGLPQSVLGMLKDESGDALGGGAMFKPRIKKLVITEESESNAETNGSVAAAQNGTPGGANRSVRFLDESPAFNVPVVDVTAGVSGSATPRGGKSPAASKTLASPGVKTGTPSKSKQSISRYSSPGATVYETEPSYEELLQMSDAELTQVEGYTVSLPNIGRVKFLQPVNLLQASPTGTRAGIQDIPGNVVILKHKVIEVYPDEGGVKHPVGMGVNVPAEVYLERCWPVDKRSGEIITDETDPRFDRHFKKLEGIEGTKLLGYNKTSGTWRFKVDHFSKYALDDDEDDEEEATAQTVPGTKAADASKRPALEIEDDIELEEGENREEEDEEDEDEDFEDESMSVGNDSFAFVKARKGEVLKTKGAAGDLRKFVALRQMQQSKSRLVVEQQHRLKNPAQILDDIFSSSEDDKDAGSESFEEEEEEDEEEEEESDFSGEDANGEILAQFSEEAESGGSSDGDGLYDLEPAQQQFLEEQVASPMRPLLGTPKDARRISVMRASLFQTGATGSAAKNAKSPFEGRLTNAFSASNISPSKRGVDLLMEVDAKEDLSIQGKLNVIDVTAEFQSNKVAKTHRGTNVKASPTKAPFRSAEPAARSEEHVVPVSIEKASVAHKKAIPVKIEGQEKSESVPMPDLSESITASRTNHCIDAGLFMGRSFRVGWGAGGKLAMSGRSSDCDSHSQVRIVRIHAFDWEGEKDKRKRELLAEAERKRHLETLELIFEHTTLPATQADGLKQANIEPNRIVVGDLFEGSQSMFQNNPTVPVPICPLGVIDRNFRFTELLKVVEKDLTTFSHEEASVWRLASALFDEIDSSAYFGTGTKCSSANLALRKELVSQWLQKSISSIKKPSSAKKSSPNSVAKEVYELLTARKIAAAVTCAIRGRDFRLATCVGQIAGPGAHVAVVGKDVGNSVKVGSVLSGNAGPVGPGSPSSGHGIFARSSTSDLVLDYLEWQIQAWMKDPASMASISPDYMNVWKLMAGNVGYWDASLVAVASQDSWRQAFGLFFWYAKGGGLGLEGALEEYDNAWRPGARLDAKPPLPKYLAAAKRSNQKDGIKDVCYNLMKLATNSETVLETVLIPATMGSNVLDHRISWLLWLVLSRAKRLREFSQHGGLVRVFDGTAKMTDASDDAADESEENLLTSILVSQTADACTLSFCSSLQAIGLWQWAAFVALFLSTQTGREAVVRDILARFYPMDAKDEESEEWLFLVGKLRIPPVWIHEAKALAARSSGNVVQESINLISAHKYVQAHQLIVAQIAGYELINAPTNITKRLLTLLEPKANVIDDWKNGGGFLLKFIECHESGKALSQKSSILSKGQDREVNAWIEECHTVLLRVSEFKENTAWMTSDTLGNRFCEAASVAVKSQWRVCIAEIAGTLVELCLRMERSYMGTKKYLFYKIPNEVLKKLPLTEDVRAKYVLG</sequence>
<evidence type="ECO:0000256" key="2">
    <source>
        <dbReference type="ARBA" id="ARBA00008926"/>
    </source>
</evidence>
<feature type="region of interest" description="Disordered" evidence="10">
    <location>
        <begin position="808"/>
        <end position="851"/>
    </location>
</feature>
<feature type="compositionally biased region" description="Low complexity" evidence="10">
    <location>
        <begin position="578"/>
        <end position="597"/>
    </location>
</feature>
<evidence type="ECO:0000256" key="4">
    <source>
        <dbReference type="ARBA" id="ARBA00022813"/>
    </source>
</evidence>
<keyword evidence="8" id="KW-0906">Nuclear pore complex</keyword>
<feature type="compositionally biased region" description="Acidic residues" evidence="10">
    <location>
        <begin position="1131"/>
        <end position="1164"/>
    </location>
</feature>
<feature type="region of interest" description="Disordered" evidence="10">
    <location>
        <begin position="1298"/>
        <end position="1324"/>
    </location>
</feature>
<evidence type="ECO:0000256" key="8">
    <source>
        <dbReference type="ARBA" id="ARBA00023132"/>
    </source>
</evidence>
<feature type="compositionally biased region" description="Polar residues" evidence="10">
    <location>
        <begin position="766"/>
        <end position="779"/>
    </location>
</feature>
<feature type="compositionally biased region" description="Acidic residues" evidence="10">
    <location>
        <begin position="1036"/>
        <end position="1065"/>
    </location>
</feature>
<feature type="region of interest" description="Disordered" evidence="10">
    <location>
        <begin position="1"/>
        <end position="111"/>
    </location>
</feature>
<feature type="compositionally biased region" description="Polar residues" evidence="10">
    <location>
        <begin position="91"/>
        <end position="111"/>
    </location>
</feature>
<dbReference type="Pfam" id="PF13634">
    <property type="entry name" value="Nucleoporin_FG"/>
    <property type="match status" value="4"/>
</dbReference>
<evidence type="ECO:0000259" key="11">
    <source>
        <dbReference type="PROSITE" id="PS51434"/>
    </source>
</evidence>
<dbReference type="OrthoDB" id="3797628at2759"/>
<dbReference type="GO" id="GO:0034398">
    <property type="term" value="P:telomere tethering at nuclear periphery"/>
    <property type="evidence" value="ECO:0007669"/>
    <property type="project" value="TreeGrafter"/>
</dbReference>
<evidence type="ECO:0000256" key="6">
    <source>
        <dbReference type="ARBA" id="ARBA00022927"/>
    </source>
</evidence>
<dbReference type="SUPFAM" id="SSF82215">
    <property type="entry name" value="C-terminal autoproteolytic domain of nucleoporin nup98"/>
    <property type="match status" value="1"/>
</dbReference>
<evidence type="ECO:0000313" key="12">
    <source>
        <dbReference type="EMBL" id="TPX77519.1"/>
    </source>
</evidence>
<feature type="region of interest" description="Disordered" evidence="10">
    <location>
        <begin position="1008"/>
        <end position="1068"/>
    </location>
</feature>
<dbReference type="GO" id="GO:0000973">
    <property type="term" value="P:post-transcriptional tethering of RNA polymerase II gene DNA at nuclear periphery"/>
    <property type="evidence" value="ECO:0007669"/>
    <property type="project" value="TreeGrafter"/>
</dbReference>
<dbReference type="Gene3D" id="1.10.10.2360">
    <property type="match status" value="1"/>
</dbReference>
<accession>A0A507FM91</accession>
<evidence type="ECO:0000313" key="13">
    <source>
        <dbReference type="Proteomes" id="UP000320333"/>
    </source>
</evidence>
<keyword evidence="5" id="KW-0509">mRNA transport</keyword>
<dbReference type="InterPro" id="IPR037665">
    <property type="entry name" value="Nucleoporin_S59-like"/>
</dbReference>
<dbReference type="Gene3D" id="1.25.40.690">
    <property type="match status" value="1"/>
</dbReference>
<feature type="compositionally biased region" description="Low complexity" evidence="10">
    <location>
        <begin position="7"/>
        <end position="37"/>
    </location>
</feature>
<dbReference type="FunFam" id="1.10.10.2360:FF:000001">
    <property type="entry name" value="Nuclear pore complex protein Nup98-Nup96"/>
    <property type="match status" value="1"/>
</dbReference>
<comment type="caution">
    <text evidence="12">The sequence shown here is derived from an EMBL/GenBank/DDBJ whole genome shotgun (WGS) entry which is preliminary data.</text>
</comment>
<dbReference type="InterPro" id="IPR021967">
    <property type="entry name" value="Nup98_C"/>
</dbReference>
<keyword evidence="3" id="KW-0813">Transport</keyword>
<dbReference type="GO" id="GO:0017056">
    <property type="term" value="F:structural constituent of nuclear pore"/>
    <property type="evidence" value="ECO:0007669"/>
    <property type="project" value="InterPro"/>
</dbReference>
<dbReference type="InterPro" id="IPR036903">
    <property type="entry name" value="Nup98_auto-Pept-S59_dom_sf"/>
</dbReference>
<feature type="compositionally biased region" description="Low complexity" evidence="10">
    <location>
        <begin position="1177"/>
        <end position="1188"/>
    </location>
</feature>
<dbReference type="GO" id="GO:0006606">
    <property type="term" value="P:protein import into nucleus"/>
    <property type="evidence" value="ECO:0007669"/>
    <property type="project" value="TreeGrafter"/>
</dbReference>
<evidence type="ECO:0000256" key="1">
    <source>
        <dbReference type="ARBA" id="ARBA00004567"/>
    </source>
</evidence>
<feature type="compositionally biased region" description="Polar residues" evidence="10">
    <location>
        <begin position="71"/>
        <end position="82"/>
    </location>
</feature>
<feature type="compositionally biased region" description="Gly residues" evidence="10">
    <location>
        <begin position="598"/>
        <end position="607"/>
    </location>
</feature>
<dbReference type="GO" id="GO:0044614">
    <property type="term" value="C:nuclear pore cytoplasmic filaments"/>
    <property type="evidence" value="ECO:0007669"/>
    <property type="project" value="TreeGrafter"/>
</dbReference>
<dbReference type="Gene3D" id="3.30.1610.10">
    <property type="entry name" value="Peptidase S59, nucleoporin"/>
    <property type="match status" value="1"/>
</dbReference>
<feature type="compositionally biased region" description="Low complexity" evidence="10">
    <location>
        <begin position="837"/>
        <end position="848"/>
    </location>
</feature>
<dbReference type="Pfam" id="PF04096">
    <property type="entry name" value="Nucleoporin2"/>
    <property type="match status" value="1"/>
</dbReference>
<keyword evidence="6" id="KW-0653">Protein transport</keyword>
<dbReference type="STRING" id="246404.A0A507FM91"/>
<dbReference type="EMBL" id="QEAP01000019">
    <property type="protein sequence ID" value="TPX77519.1"/>
    <property type="molecule type" value="Genomic_DNA"/>
</dbReference>
<comment type="subcellular location">
    <subcellularLocation>
        <location evidence="1">Nucleus</location>
        <location evidence="1">Nuclear pore complex</location>
    </subcellularLocation>
</comment>
<dbReference type="GO" id="GO:0006405">
    <property type="term" value="P:RNA export from nucleus"/>
    <property type="evidence" value="ECO:0007669"/>
    <property type="project" value="TreeGrafter"/>
</dbReference>
<dbReference type="Pfam" id="PF12110">
    <property type="entry name" value="Nup96"/>
    <property type="match status" value="1"/>
</dbReference>
<dbReference type="GO" id="GO:0003723">
    <property type="term" value="F:RNA binding"/>
    <property type="evidence" value="ECO:0007669"/>
    <property type="project" value="TreeGrafter"/>
</dbReference>
<protein>
    <recommendedName>
        <fullName evidence="11">Peptidase S59 domain-containing protein</fullName>
    </recommendedName>
</protein>
<dbReference type="GO" id="GO:0008139">
    <property type="term" value="F:nuclear localization sequence binding"/>
    <property type="evidence" value="ECO:0007669"/>
    <property type="project" value="TreeGrafter"/>
</dbReference>
<comment type="similarity">
    <text evidence="2">Belongs to the nucleoporin GLFG family.</text>
</comment>
<dbReference type="PROSITE" id="PS51434">
    <property type="entry name" value="NUP_C"/>
    <property type="match status" value="1"/>
</dbReference>
<name>A0A507FM91_9FUNG</name>
<feature type="region of interest" description="Disordered" evidence="10">
    <location>
        <begin position="578"/>
        <end position="667"/>
    </location>
</feature>
<dbReference type="Proteomes" id="UP000320333">
    <property type="component" value="Unassembled WGS sequence"/>
</dbReference>
<organism evidence="12 13">
    <name type="scientific">Chytriomyces confervae</name>
    <dbReference type="NCBI Taxonomy" id="246404"/>
    <lineage>
        <taxon>Eukaryota</taxon>
        <taxon>Fungi</taxon>
        <taxon>Fungi incertae sedis</taxon>
        <taxon>Chytridiomycota</taxon>
        <taxon>Chytridiomycota incertae sedis</taxon>
        <taxon>Chytridiomycetes</taxon>
        <taxon>Chytridiales</taxon>
        <taxon>Chytriomycetaceae</taxon>
        <taxon>Chytriomyces</taxon>
    </lineage>
</organism>
<feature type="compositionally biased region" description="Polar residues" evidence="10">
    <location>
        <begin position="629"/>
        <end position="656"/>
    </location>
</feature>
<feature type="compositionally biased region" description="Low complexity" evidence="10">
    <location>
        <begin position="47"/>
        <end position="63"/>
    </location>
</feature>